<evidence type="ECO:0000256" key="6">
    <source>
        <dbReference type="ARBA" id="ARBA00022825"/>
    </source>
</evidence>
<sequence length="358" mass="39499">MTLTTTTSILISVLVFSVSNALFEGDDCVMLDPDGRAGKCISLRKCHFARERFQILKIRPQNCGFIRKTPLVCCPKSTIPVLSNFSRSEDKCREYHDLRLQGKTIAFGEKAQAREFPHMAALGYGSRKSDVLWLCGGTLISERFVLTAAHCIDNIEYGDPKWVRVGDLDLNDGNDDADPQDIDVGTIFAHPEYKPPSHYNDIALIKLRTSAKFGKYVAPACIHTKRSLPSVPLEAIGWGTTDFYGDASPHLLKVFLNVIEPKECKRIYSNTVGRRLSKGILDESQVCAGDLSGKDTCPGDSGGPLHFLDSGSPQLKNHFVVVGVTSFGKGCGFENSAGVYTRVSNYQSWIENTVWPIQ</sequence>
<dbReference type="InterPro" id="IPR018114">
    <property type="entry name" value="TRYPSIN_HIS"/>
</dbReference>
<dbReference type="Proteomes" id="UP001168821">
    <property type="component" value="Unassembled WGS sequence"/>
</dbReference>
<feature type="domain" description="Peptidase S1" evidence="11">
    <location>
        <begin position="105"/>
        <end position="355"/>
    </location>
</feature>
<evidence type="ECO:0000313" key="12">
    <source>
        <dbReference type="EMBL" id="KAJ3665169.1"/>
    </source>
</evidence>
<dbReference type="Pfam" id="PF12032">
    <property type="entry name" value="CLIP"/>
    <property type="match status" value="1"/>
</dbReference>
<dbReference type="PROSITE" id="PS00135">
    <property type="entry name" value="TRYPSIN_SER"/>
    <property type="match status" value="1"/>
</dbReference>
<evidence type="ECO:0000256" key="1">
    <source>
        <dbReference type="ARBA" id="ARBA00004613"/>
    </source>
</evidence>
<keyword evidence="3 9" id="KW-0645">Protease</keyword>
<name>A0AA38MRM7_9CUCU</name>
<dbReference type="GO" id="GO:0005576">
    <property type="term" value="C:extracellular region"/>
    <property type="evidence" value="ECO:0007669"/>
    <property type="project" value="UniProtKB-SubCell"/>
</dbReference>
<dbReference type="InterPro" id="IPR043504">
    <property type="entry name" value="Peptidase_S1_PA_chymotrypsin"/>
</dbReference>
<dbReference type="GO" id="GO:0016485">
    <property type="term" value="P:protein processing"/>
    <property type="evidence" value="ECO:0007669"/>
    <property type="project" value="UniProtKB-ARBA"/>
</dbReference>
<dbReference type="PANTHER" id="PTHR24258:SF136">
    <property type="entry name" value="GH06673P-RELATED"/>
    <property type="match status" value="1"/>
</dbReference>
<keyword evidence="4 10" id="KW-0732">Signal</keyword>
<comment type="subcellular location">
    <subcellularLocation>
        <location evidence="1 10">Secreted</location>
    </subcellularLocation>
</comment>
<dbReference type="SUPFAM" id="SSF50494">
    <property type="entry name" value="Trypsin-like serine proteases"/>
    <property type="match status" value="1"/>
</dbReference>
<dbReference type="GO" id="GO:0004252">
    <property type="term" value="F:serine-type endopeptidase activity"/>
    <property type="evidence" value="ECO:0007669"/>
    <property type="project" value="UniProtKB-UniRule"/>
</dbReference>
<evidence type="ECO:0000256" key="4">
    <source>
        <dbReference type="ARBA" id="ARBA00022729"/>
    </source>
</evidence>
<dbReference type="PRINTS" id="PR00722">
    <property type="entry name" value="CHYMOTRYPSIN"/>
</dbReference>
<evidence type="ECO:0000256" key="10">
    <source>
        <dbReference type="RuleBase" id="RU366078"/>
    </source>
</evidence>
<proteinExistence type="inferred from homology"/>
<dbReference type="Gene3D" id="3.30.1640.30">
    <property type="match status" value="1"/>
</dbReference>
<comment type="similarity">
    <text evidence="8 10">Belongs to the peptidase S1 family. CLIP subfamily.</text>
</comment>
<accession>A0AA38MRM7</accession>
<dbReference type="FunFam" id="2.40.10.10:FF:000047">
    <property type="entry name" value="Trypsin eta"/>
    <property type="match status" value="1"/>
</dbReference>
<evidence type="ECO:0000256" key="8">
    <source>
        <dbReference type="ARBA" id="ARBA00024195"/>
    </source>
</evidence>
<dbReference type="CDD" id="cd00190">
    <property type="entry name" value="Tryp_SPc"/>
    <property type="match status" value="1"/>
</dbReference>
<feature type="signal peptide" evidence="10">
    <location>
        <begin position="1"/>
        <end position="21"/>
    </location>
</feature>
<evidence type="ECO:0000256" key="2">
    <source>
        <dbReference type="ARBA" id="ARBA00022525"/>
    </source>
</evidence>
<gene>
    <name evidence="12" type="ORF">Zmor_000679</name>
</gene>
<dbReference type="PROSITE" id="PS00134">
    <property type="entry name" value="TRYPSIN_HIS"/>
    <property type="match status" value="1"/>
</dbReference>
<keyword evidence="13" id="KW-1185">Reference proteome</keyword>
<evidence type="ECO:0000313" key="13">
    <source>
        <dbReference type="Proteomes" id="UP001168821"/>
    </source>
</evidence>
<organism evidence="12 13">
    <name type="scientific">Zophobas morio</name>
    <dbReference type="NCBI Taxonomy" id="2755281"/>
    <lineage>
        <taxon>Eukaryota</taxon>
        <taxon>Metazoa</taxon>
        <taxon>Ecdysozoa</taxon>
        <taxon>Arthropoda</taxon>
        <taxon>Hexapoda</taxon>
        <taxon>Insecta</taxon>
        <taxon>Pterygota</taxon>
        <taxon>Neoptera</taxon>
        <taxon>Endopterygota</taxon>
        <taxon>Coleoptera</taxon>
        <taxon>Polyphaga</taxon>
        <taxon>Cucujiformia</taxon>
        <taxon>Tenebrionidae</taxon>
        <taxon>Zophobas</taxon>
    </lineage>
</organism>
<dbReference type="InterPro" id="IPR022700">
    <property type="entry name" value="CLIP"/>
</dbReference>
<evidence type="ECO:0000256" key="5">
    <source>
        <dbReference type="ARBA" id="ARBA00022801"/>
    </source>
</evidence>
<keyword evidence="2 10" id="KW-0964">Secreted</keyword>
<protein>
    <recommendedName>
        <fullName evidence="10">CLIP domain-containing serine protease</fullName>
        <ecNumber evidence="9">3.4.21.-</ecNumber>
    </recommendedName>
</protein>
<dbReference type="InterPro" id="IPR009003">
    <property type="entry name" value="Peptidase_S1_PA"/>
</dbReference>
<keyword evidence="7" id="KW-1015">Disulfide bond</keyword>
<dbReference type="SMART" id="SM00020">
    <property type="entry name" value="Tryp_SPc"/>
    <property type="match status" value="1"/>
</dbReference>
<reference evidence="12" key="1">
    <citation type="journal article" date="2023" name="G3 (Bethesda)">
        <title>Whole genome assemblies of Zophobas morio and Tenebrio molitor.</title>
        <authorList>
            <person name="Kaur S."/>
            <person name="Stinson S.A."/>
            <person name="diCenzo G.C."/>
        </authorList>
    </citation>
    <scope>NUCLEOTIDE SEQUENCE</scope>
    <source>
        <strain evidence="12">QUZm001</strain>
    </source>
</reference>
<dbReference type="PROSITE" id="PS50240">
    <property type="entry name" value="TRYPSIN_DOM"/>
    <property type="match status" value="1"/>
</dbReference>
<evidence type="ECO:0000256" key="9">
    <source>
        <dbReference type="RuleBase" id="RU363034"/>
    </source>
</evidence>
<dbReference type="InterPro" id="IPR001254">
    <property type="entry name" value="Trypsin_dom"/>
</dbReference>
<feature type="chain" id="PRO_5041489621" description="CLIP domain-containing serine protease" evidence="10">
    <location>
        <begin position="22"/>
        <end position="358"/>
    </location>
</feature>
<dbReference type="PANTHER" id="PTHR24258">
    <property type="entry name" value="SERINE PROTEASE-RELATED"/>
    <property type="match status" value="1"/>
</dbReference>
<dbReference type="EC" id="3.4.21.-" evidence="9"/>
<comment type="caution">
    <text evidence="12">The sequence shown here is derived from an EMBL/GenBank/DDBJ whole genome shotgun (WGS) entry which is preliminary data.</text>
</comment>
<dbReference type="InterPro" id="IPR001314">
    <property type="entry name" value="Peptidase_S1A"/>
</dbReference>
<dbReference type="InterPro" id="IPR033116">
    <property type="entry name" value="TRYPSIN_SER"/>
</dbReference>
<dbReference type="Gene3D" id="2.40.10.10">
    <property type="entry name" value="Trypsin-like serine proteases"/>
    <property type="match status" value="1"/>
</dbReference>
<dbReference type="AlphaFoldDB" id="A0AA38MRM7"/>
<dbReference type="InterPro" id="IPR038565">
    <property type="entry name" value="CLIP_sf"/>
</dbReference>
<keyword evidence="6 9" id="KW-0720">Serine protease</keyword>
<evidence type="ECO:0000256" key="7">
    <source>
        <dbReference type="ARBA" id="ARBA00023157"/>
    </source>
</evidence>
<evidence type="ECO:0000256" key="3">
    <source>
        <dbReference type="ARBA" id="ARBA00022670"/>
    </source>
</evidence>
<dbReference type="EMBL" id="JALNTZ010000001">
    <property type="protein sequence ID" value="KAJ3665169.1"/>
    <property type="molecule type" value="Genomic_DNA"/>
</dbReference>
<keyword evidence="5 9" id="KW-0378">Hydrolase</keyword>
<evidence type="ECO:0000259" key="11">
    <source>
        <dbReference type="PROSITE" id="PS50240"/>
    </source>
</evidence>
<dbReference type="Pfam" id="PF00089">
    <property type="entry name" value="Trypsin"/>
    <property type="match status" value="1"/>
</dbReference>
<dbReference type="SMART" id="SM00680">
    <property type="entry name" value="CLIP"/>
    <property type="match status" value="1"/>
</dbReference>
<comment type="domain">
    <text evidence="10">The clip domain consists of 35-55 residues which are 'knitted' together usually by 3 conserved disulfide bonds forming a clip-like compact structure.</text>
</comment>